<dbReference type="Pfam" id="PF01208">
    <property type="entry name" value="URO-D"/>
    <property type="match status" value="1"/>
</dbReference>
<dbReference type="Proteomes" id="UP000283652">
    <property type="component" value="Unassembled WGS sequence"/>
</dbReference>
<dbReference type="CDD" id="cd03465">
    <property type="entry name" value="URO-D_like"/>
    <property type="match status" value="1"/>
</dbReference>
<dbReference type="EMBL" id="QSVQ01000012">
    <property type="protein sequence ID" value="RGO49485.1"/>
    <property type="molecule type" value="Genomic_DNA"/>
</dbReference>
<dbReference type="GO" id="GO:0006779">
    <property type="term" value="P:porphyrin-containing compound biosynthetic process"/>
    <property type="evidence" value="ECO:0007669"/>
    <property type="project" value="InterPro"/>
</dbReference>
<dbReference type="RefSeq" id="WP_117613711.1">
    <property type="nucleotide sequence ID" value="NZ_JAAIOE010000008.1"/>
</dbReference>
<dbReference type="EMBL" id="QRHN01000009">
    <property type="protein sequence ID" value="RHF78838.1"/>
    <property type="molecule type" value="Genomic_DNA"/>
</dbReference>
<dbReference type="InterPro" id="IPR052024">
    <property type="entry name" value="Methanogen_methyltrans"/>
</dbReference>
<evidence type="ECO:0000313" key="2">
    <source>
        <dbReference type="EMBL" id="RGO49485.1"/>
    </source>
</evidence>
<protein>
    <recommendedName>
        <fullName evidence="1">Uroporphyrinogen decarboxylase (URO-D) domain-containing protein</fullName>
    </recommendedName>
</protein>
<dbReference type="Proteomes" id="UP000284742">
    <property type="component" value="Unassembled WGS sequence"/>
</dbReference>
<gene>
    <name evidence="5" type="ORF">DW658_08310</name>
    <name evidence="4" type="ORF">DW860_07440</name>
    <name evidence="3" type="ORF">DWY33_14900</name>
    <name evidence="2" type="ORF">DXB12_10300</name>
</gene>
<dbReference type="InterPro" id="IPR000257">
    <property type="entry name" value="Uroporphyrinogen_deCOase"/>
</dbReference>
<keyword evidence="6" id="KW-1185">Reference proteome</keyword>
<dbReference type="EMBL" id="QRUK01000043">
    <property type="protein sequence ID" value="RGR54270.1"/>
    <property type="molecule type" value="Genomic_DNA"/>
</dbReference>
<evidence type="ECO:0000313" key="5">
    <source>
        <dbReference type="EMBL" id="RHF78838.1"/>
    </source>
</evidence>
<dbReference type="SUPFAM" id="SSF51726">
    <property type="entry name" value="UROD/MetE-like"/>
    <property type="match status" value="1"/>
</dbReference>
<dbReference type="EMBL" id="QSHK01000004">
    <property type="protein sequence ID" value="RHC08124.1"/>
    <property type="molecule type" value="Genomic_DNA"/>
</dbReference>
<proteinExistence type="predicted"/>
<reference evidence="6 7" key="1">
    <citation type="submission" date="2018-08" db="EMBL/GenBank/DDBJ databases">
        <title>A genome reference for cultivated species of the human gut microbiota.</title>
        <authorList>
            <person name="Zou Y."/>
            <person name="Xue W."/>
            <person name="Luo G."/>
        </authorList>
    </citation>
    <scope>NUCLEOTIDE SEQUENCE [LARGE SCALE GENOMIC DNA]</scope>
    <source>
        <strain evidence="3 7">AF25-11</strain>
        <strain evidence="5 9">AM23-7AC</strain>
        <strain evidence="4 8">AM37-5</strain>
        <strain evidence="2 6">OM02-12</strain>
    </source>
</reference>
<dbReference type="Proteomes" id="UP000261055">
    <property type="component" value="Unassembled WGS sequence"/>
</dbReference>
<dbReference type="GO" id="GO:0004853">
    <property type="term" value="F:uroporphyrinogen decarboxylase activity"/>
    <property type="evidence" value="ECO:0007669"/>
    <property type="project" value="InterPro"/>
</dbReference>
<evidence type="ECO:0000313" key="8">
    <source>
        <dbReference type="Proteomes" id="UP000284742"/>
    </source>
</evidence>
<evidence type="ECO:0000313" key="7">
    <source>
        <dbReference type="Proteomes" id="UP000283652"/>
    </source>
</evidence>
<dbReference type="Proteomes" id="UP000285666">
    <property type="component" value="Unassembled WGS sequence"/>
</dbReference>
<sequence length="353" mass="39519">MHKDDQMTPKERAFALFAGKPVDRMPIKLFSPYIGMNFGVSYQEAFVEAKSRAHWLIESYKRFGQDGLSVNYRLDGIPVAFGAESTYDPTGIPIIKEYIVKDFSDIHQLDLEKIRFENDTNAQTTYETVQIIQDELNDEIFTGVGFMGPFTTAANLAGTEKILKSMRKDPEGLHKLLDFAADITIEVGRKFVENQIGIGLAEPTASLLSPKQFREFVIPYYVKVMDKWKEWGSRGAGFHICGDTTRLLETFPEMGIRGVSIDSAVDIAVAKELVGDKLSIMGNVSPVDILQGTPESIEQAVIECFRKCWDNPCGFTIAPGCDIPVQTSLENIDAYMRAARKCAKYPVQPSNWE</sequence>
<comment type="caution">
    <text evidence="2">The sequence shown here is derived from an EMBL/GenBank/DDBJ whole genome shotgun (WGS) entry which is preliminary data.</text>
</comment>
<evidence type="ECO:0000313" key="3">
    <source>
        <dbReference type="EMBL" id="RGR54270.1"/>
    </source>
</evidence>
<evidence type="ECO:0000259" key="1">
    <source>
        <dbReference type="Pfam" id="PF01208"/>
    </source>
</evidence>
<name>A0A3E5GR73_9FIRM</name>
<accession>A0A3E5GR73</accession>
<dbReference type="PANTHER" id="PTHR47099">
    <property type="entry name" value="METHYLCOBAMIDE:COM METHYLTRANSFERASE MTBA"/>
    <property type="match status" value="1"/>
</dbReference>
<evidence type="ECO:0000313" key="4">
    <source>
        <dbReference type="EMBL" id="RHC08124.1"/>
    </source>
</evidence>
<feature type="domain" description="Uroporphyrinogen decarboxylase (URO-D)" evidence="1">
    <location>
        <begin position="8"/>
        <end position="341"/>
    </location>
</feature>
<dbReference type="Gene3D" id="3.20.20.210">
    <property type="match status" value="1"/>
</dbReference>
<dbReference type="InterPro" id="IPR038071">
    <property type="entry name" value="UROD/MetE-like_sf"/>
</dbReference>
<dbReference type="PANTHER" id="PTHR47099:SF1">
    <property type="entry name" value="METHYLCOBAMIDE:COM METHYLTRANSFERASE MTBA"/>
    <property type="match status" value="1"/>
</dbReference>
<dbReference type="AlphaFoldDB" id="A0A3E5GR73"/>
<evidence type="ECO:0000313" key="9">
    <source>
        <dbReference type="Proteomes" id="UP000285666"/>
    </source>
</evidence>
<evidence type="ECO:0000313" key="6">
    <source>
        <dbReference type="Proteomes" id="UP000261055"/>
    </source>
</evidence>
<organism evidence="2 6">
    <name type="scientific">Dorea formicigenerans</name>
    <dbReference type="NCBI Taxonomy" id="39486"/>
    <lineage>
        <taxon>Bacteria</taxon>
        <taxon>Bacillati</taxon>
        <taxon>Bacillota</taxon>
        <taxon>Clostridia</taxon>
        <taxon>Lachnospirales</taxon>
        <taxon>Lachnospiraceae</taxon>
        <taxon>Dorea</taxon>
    </lineage>
</organism>